<dbReference type="Gene3D" id="3.40.50.300">
    <property type="entry name" value="P-loop containing nucleotide triphosphate hydrolases"/>
    <property type="match status" value="1"/>
</dbReference>
<dbReference type="Proteomes" id="UP000228987">
    <property type="component" value="Unassembled WGS sequence"/>
</dbReference>
<dbReference type="GO" id="GO:0005524">
    <property type="term" value="F:ATP binding"/>
    <property type="evidence" value="ECO:0007669"/>
    <property type="project" value="UniProtKB-KW"/>
</dbReference>
<protein>
    <submittedName>
        <fullName evidence="3">Cell division protein ZapE</fullName>
    </submittedName>
</protein>
<evidence type="ECO:0000313" key="4">
    <source>
        <dbReference type="Proteomes" id="UP000228987"/>
    </source>
</evidence>
<dbReference type="PANTHER" id="PTHR12169">
    <property type="entry name" value="ATPASE N2B"/>
    <property type="match status" value="1"/>
</dbReference>
<accession>A0A2A5CB27</accession>
<comment type="caution">
    <text evidence="3">The sequence shown here is derived from an EMBL/GenBank/DDBJ whole genome shotgun (WGS) entry which is preliminary data.</text>
</comment>
<keyword evidence="2" id="KW-0067">ATP-binding</keyword>
<keyword evidence="3" id="KW-0132">Cell division</keyword>
<keyword evidence="3" id="KW-0131">Cell cycle</keyword>
<dbReference type="GO" id="GO:0005737">
    <property type="term" value="C:cytoplasm"/>
    <property type="evidence" value="ECO:0007669"/>
    <property type="project" value="TreeGrafter"/>
</dbReference>
<dbReference type="SUPFAM" id="SSF52540">
    <property type="entry name" value="P-loop containing nucleoside triphosphate hydrolases"/>
    <property type="match status" value="1"/>
</dbReference>
<gene>
    <name evidence="3" type="ORF">COA71_10360</name>
</gene>
<dbReference type="PANTHER" id="PTHR12169:SF6">
    <property type="entry name" value="AFG1-LIKE ATPASE"/>
    <property type="match status" value="1"/>
</dbReference>
<organism evidence="3 4">
    <name type="scientific">SAR86 cluster bacterium</name>
    <dbReference type="NCBI Taxonomy" id="2030880"/>
    <lineage>
        <taxon>Bacteria</taxon>
        <taxon>Pseudomonadati</taxon>
        <taxon>Pseudomonadota</taxon>
        <taxon>Gammaproteobacteria</taxon>
        <taxon>SAR86 cluster</taxon>
    </lineage>
</organism>
<evidence type="ECO:0000256" key="2">
    <source>
        <dbReference type="ARBA" id="ARBA00022840"/>
    </source>
</evidence>
<reference evidence="4" key="1">
    <citation type="submission" date="2017-08" db="EMBL/GenBank/DDBJ databases">
        <title>A dynamic microbial community with high functional redundancy inhabits the cold, oxic subseafloor aquifer.</title>
        <authorList>
            <person name="Tully B.J."/>
            <person name="Wheat C.G."/>
            <person name="Glazer B.T."/>
            <person name="Huber J.A."/>
        </authorList>
    </citation>
    <scope>NUCLEOTIDE SEQUENCE [LARGE SCALE GENOMIC DNA]</scope>
</reference>
<dbReference type="InterPro" id="IPR005654">
    <property type="entry name" value="ATPase_AFG1-like"/>
</dbReference>
<dbReference type="GO" id="GO:0051301">
    <property type="term" value="P:cell division"/>
    <property type="evidence" value="ECO:0007669"/>
    <property type="project" value="UniProtKB-KW"/>
</dbReference>
<dbReference type="Pfam" id="PF03969">
    <property type="entry name" value="AFG1_ATPase"/>
    <property type="match status" value="1"/>
</dbReference>
<dbReference type="EMBL" id="NVWI01000008">
    <property type="protein sequence ID" value="PCJ40711.1"/>
    <property type="molecule type" value="Genomic_DNA"/>
</dbReference>
<proteinExistence type="predicted"/>
<sequence length="365" mass="41931">MQRYQQDISEGSLVSDASQLMAVKELQIVFEALLLRRKQSEKATFFEKISPRLFATKASPIKGLYFWGGVGRGKTYLMDLFFQCLPEERKMRMHFHRFMLMVNNRLNTQASLKNPLQEVARSIAQEVDIICFDEFFVTDIGDAMILAGLLETLFNSGVILITTSNIEPKRLYENGLQRENFLPAIELLKQYTKVVNVDGGVDYRLRSLEQAEIYHSPLGGESEIIMLESFKRLSAGLNTVADGTIEIQGRKILSRYRAEDLVWFDFENICGGPRSPADYIEIAQLFHTVLISDIPELDGYSDDKARRFVSLVDEFYDHKVKLIISAATLLQDIYQGRELRFVFERAKSRLLEMQSHEYLALEHSP</sequence>
<dbReference type="GO" id="GO:0032153">
    <property type="term" value="C:cell division site"/>
    <property type="evidence" value="ECO:0007669"/>
    <property type="project" value="TreeGrafter"/>
</dbReference>
<name>A0A2A5CB27_9GAMM</name>
<dbReference type="NCBIfam" id="NF040713">
    <property type="entry name" value="ZapE"/>
    <property type="match status" value="1"/>
</dbReference>
<evidence type="ECO:0000256" key="1">
    <source>
        <dbReference type="ARBA" id="ARBA00022741"/>
    </source>
</evidence>
<evidence type="ECO:0000313" key="3">
    <source>
        <dbReference type="EMBL" id="PCJ40711.1"/>
    </source>
</evidence>
<dbReference type="GO" id="GO:0016887">
    <property type="term" value="F:ATP hydrolysis activity"/>
    <property type="evidence" value="ECO:0007669"/>
    <property type="project" value="InterPro"/>
</dbReference>
<keyword evidence="1" id="KW-0547">Nucleotide-binding</keyword>
<dbReference type="AlphaFoldDB" id="A0A2A5CB27"/>
<dbReference type="InterPro" id="IPR027417">
    <property type="entry name" value="P-loop_NTPase"/>
</dbReference>